<dbReference type="Proteomes" id="UP001409585">
    <property type="component" value="Unassembled WGS sequence"/>
</dbReference>
<evidence type="ECO:0000256" key="3">
    <source>
        <dbReference type="ARBA" id="ARBA00022723"/>
    </source>
</evidence>
<evidence type="ECO:0000256" key="1">
    <source>
        <dbReference type="ARBA" id="ARBA00001936"/>
    </source>
</evidence>
<evidence type="ECO:0000313" key="9">
    <source>
        <dbReference type="Proteomes" id="UP001409585"/>
    </source>
</evidence>
<sequence>MSAMNDTPTIAVPAATLILTRPSARVKDSFEVLLLKRSQDAGFAAGSWVFPGGRIEDEDFTDTVQTISPQDQTLNGAIQTAALRETKEECGVDASEQTLHYFAHWTTPEFSAKRYSTWYFIADMPHGQPINIDQHEIIDHCWLTPQAALDKYWAGELQFTPPTFISLAELSDIEGSAHLADFIASRHAPVVLPERIDSNGGQQTLLCVDSNPLQHPRQWRQRTLVRHEKGMRVEF</sequence>
<evidence type="ECO:0000259" key="7">
    <source>
        <dbReference type="PROSITE" id="PS51462"/>
    </source>
</evidence>
<keyword evidence="4 8" id="KW-0378">Hydrolase</keyword>
<feature type="domain" description="Nudix hydrolase" evidence="7">
    <location>
        <begin position="10"/>
        <end position="165"/>
    </location>
</feature>
<evidence type="ECO:0000256" key="5">
    <source>
        <dbReference type="ARBA" id="ARBA00022842"/>
    </source>
</evidence>
<keyword evidence="5" id="KW-0460">Magnesium</keyword>
<keyword evidence="6" id="KW-0464">Manganese</keyword>
<name>A0AAV3TYS0_9ALTE</name>
<evidence type="ECO:0000256" key="6">
    <source>
        <dbReference type="ARBA" id="ARBA00023211"/>
    </source>
</evidence>
<dbReference type="InterPro" id="IPR039121">
    <property type="entry name" value="NUDT19"/>
</dbReference>
<organism evidence="8 9">
    <name type="scientific">Halioxenophilus aromaticivorans</name>
    <dbReference type="NCBI Taxonomy" id="1306992"/>
    <lineage>
        <taxon>Bacteria</taxon>
        <taxon>Pseudomonadati</taxon>
        <taxon>Pseudomonadota</taxon>
        <taxon>Gammaproteobacteria</taxon>
        <taxon>Alteromonadales</taxon>
        <taxon>Alteromonadaceae</taxon>
        <taxon>Halioxenophilus</taxon>
    </lineage>
</organism>
<evidence type="ECO:0000313" key="8">
    <source>
        <dbReference type="EMBL" id="GAA4933476.1"/>
    </source>
</evidence>
<keyword evidence="3" id="KW-0479">Metal-binding</keyword>
<evidence type="ECO:0000256" key="4">
    <source>
        <dbReference type="ARBA" id="ARBA00022801"/>
    </source>
</evidence>
<accession>A0AAV3TYS0</accession>
<dbReference type="CDD" id="cd18870">
    <property type="entry name" value="NUDIX_AcylCoAdiphos_Nudt19"/>
    <property type="match status" value="1"/>
</dbReference>
<comment type="cofactor">
    <cofactor evidence="1">
        <name>Mn(2+)</name>
        <dbReference type="ChEBI" id="CHEBI:29035"/>
    </cofactor>
</comment>
<dbReference type="GO" id="GO:0016818">
    <property type="term" value="F:hydrolase activity, acting on acid anhydrides, in phosphorus-containing anhydrides"/>
    <property type="evidence" value="ECO:0007669"/>
    <property type="project" value="InterPro"/>
</dbReference>
<protein>
    <submittedName>
        <fullName evidence="8">NUDIX hydrolase</fullName>
    </submittedName>
</protein>
<comment type="cofactor">
    <cofactor evidence="2">
        <name>Mg(2+)</name>
        <dbReference type="ChEBI" id="CHEBI:18420"/>
    </cofactor>
</comment>
<dbReference type="PROSITE" id="PS51462">
    <property type="entry name" value="NUDIX"/>
    <property type="match status" value="1"/>
</dbReference>
<dbReference type="PANTHER" id="PTHR12318:SF0">
    <property type="entry name" value="ACYL-COENZYME A DIPHOSPHATASE NUDT19"/>
    <property type="match status" value="1"/>
</dbReference>
<dbReference type="Gene3D" id="3.90.79.10">
    <property type="entry name" value="Nucleoside Triphosphate Pyrophosphohydrolase"/>
    <property type="match status" value="2"/>
</dbReference>
<dbReference type="PANTHER" id="PTHR12318">
    <property type="entry name" value="TESTOSTERONE-REGULATED PROTEIN RP2"/>
    <property type="match status" value="1"/>
</dbReference>
<dbReference type="EMBL" id="BAABLX010000007">
    <property type="protein sequence ID" value="GAA4933476.1"/>
    <property type="molecule type" value="Genomic_DNA"/>
</dbReference>
<dbReference type="SUPFAM" id="SSF55811">
    <property type="entry name" value="Nudix"/>
    <property type="match status" value="1"/>
</dbReference>
<evidence type="ECO:0000256" key="2">
    <source>
        <dbReference type="ARBA" id="ARBA00001946"/>
    </source>
</evidence>
<reference evidence="9" key="1">
    <citation type="journal article" date="2019" name="Int. J. Syst. Evol. Microbiol.">
        <title>The Global Catalogue of Microorganisms (GCM) 10K type strain sequencing project: providing services to taxonomists for standard genome sequencing and annotation.</title>
        <authorList>
            <consortium name="The Broad Institute Genomics Platform"/>
            <consortium name="The Broad Institute Genome Sequencing Center for Infectious Disease"/>
            <person name="Wu L."/>
            <person name="Ma J."/>
        </authorList>
    </citation>
    <scope>NUCLEOTIDE SEQUENCE [LARGE SCALE GENOMIC DNA]</scope>
    <source>
        <strain evidence="9">JCM 19134</strain>
    </source>
</reference>
<dbReference type="AlphaFoldDB" id="A0AAV3TYS0"/>
<keyword evidence="9" id="KW-1185">Reference proteome</keyword>
<dbReference type="InterPro" id="IPR015797">
    <property type="entry name" value="NUDIX_hydrolase-like_dom_sf"/>
</dbReference>
<gene>
    <name evidence="8" type="ORF">GCM10025791_07680</name>
</gene>
<comment type="caution">
    <text evidence="8">The sequence shown here is derived from an EMBL/GenBank/DDBJ whole genome shotgun (WGS) entry which is preliminary data.</text>
</comment>
<dbReference type="Pfam" id="PF00293">
    <property type="entry name" value="NUDIX"/>
    <property type="match status" value="1"/>
</dbReference>
<dbReference type="InterPro" id="IPR000086">
    <property type="entry name" value="NUDIX_hydrolase_dom"/>
</dbReference>
<dbReference type="GO" id="GO:0046872">
    <property type="term" value="F:metal ion binding"/>
    <property type="evidence" value="ECO:0007669"/>
    <property type="project" value="UniProtKB-KW"/>
</dbReference>
<proteinExistence type="predicted"/>